<accession>A0AAD4GLZ4</accession>
<reference evidence="2" key="1">
    <citation type="submission" date="2019-10" db="EMBL/GenBank/DDBJ databases">
        <authorList>
            <consortium name="DOE Joint Genome Institute"/>
            <person name="Kuo A."/>
            <person name="Miyauchi S."/>
            <person name="Kiss E."/>
            <person name="Drula E."/>
            <person name="Kohler A."/>
            <person name="Sanchez-Garcia M."/>
            <person name="Andreopoulos B."/>
            <person name="Barry K.W."/>
            <person name="Bonito G."/>
            <person name="Buee M."/>
            <person name="Carver A."/>
            <person name="Chen C."/>
            <person name="Cichocki N."/>
            <person name="Clum A."/>
            <person name="Culley D."/>
            <person name="Crous P.W."/>
            <person name="Fauchery L."/>
            <person name="Girlanda M."/>
            <person name="Hayes R."/>
            <person name="Keri Z."/>
            <person name="LaButti K."/>
            <person name="Lipzen A."/>
            <person name="Lombard V."/>
            <person name="Magnuson J."/>
            <person name="Maillard F."/>
            <person name="Morin E."/>
            <person name="Murat C."/>
            <person name="Nolan M."/>
            <person name="Ohm R."/>
            <person name="Pangilinan J."/>
            <person name="Pereira M."/>
            <person name="Perotto S."/>
            <person name="Peter M."/>
            <person name="Riley R."/>
            <person name="Sitrit Y."/>
            <person name="Stielow B."/>
            <person name="Szollosi G."/>
            <person name="Zifcakova L."/>
            <person name="Stursova M."/>
            <person name="Spatafora J.W."/>
            <person name="Tedersoo L."/>
            <person name="Vaario L.-M."/>
            <person name="Yamada A."/>
            <person name="Yan M."/>
            <person name="Wang P."/>
            <person name="Xu J."/>
            <person name="Bruns T."/>
            <person name="Baldrian P."/>
            <person name="Vilgalys R."/>
            <person name="Henrissat B."/>
            <person name="Grigoriev I.V."/>
            <person name="Hibbett D."/>
            <person name="Nagy L.G."/>
            <person name="Martin F.M."/>
        </authorList>
    </citation>
    <scope>NUCLEOTIDE SEQUENCE</scope>
    <source>
        <strain evidence="2">BED1</strain>
    </source>
</reference>
<evidence type="ECO:0000313" key="2">
    <source>
        <dbReference type="EMBL" id="KAF8450518.1"/>
    </source>
</evidence>
<reference evidence="2" key="2">
    <citation type="journal article" date="2020" name="Nat. Commun.">
        <title>Large-scale genome sequencing of mycorrhizal fungi provides insights into the early evolution of symbiotic traits.</title>
        <authorList>
            <person name="Miyauchi S."/>
            <person name="Kiss E."/>
            <person name="Kuo A."/>
            <person name="Drula E."/>
            <person name="Kohler A."/>
            <person name="Sanchez-Garcia M."/>
            <person name="Morin E."/>
            <person name="Andreopoulos B."/>
            <person name="Barry K.W."/>
            <person name="Bonito G."/>
            <person name="Buee M."/>
            <person name="Carver A."/>
            <person name="Chen C."/>
            <person name="Cichocki N."/>
            <person name="Clum A."/>
            <person name="Culley D."/>
            <person name="Crous P.W."/>
            <person name="Fauchery L."/>
            <person name="Girlanda M."/>
            <person name="Hayes R.D."/>
            <person name="Keri Z."/>
            <person name="LaButti K."/>
            <person name="Lipzen A."/>
            <person name="Lombard V."/>
            <person name="Magnuson J."/>
            <person name="Maillard F."/>
            <person name="Murat C."/>
            <person name="Nolan M."/>
            <person name="Ohm R.A."/>
            <person name="Pangilinan J."/>
            <person name="Pereira M.F."/>
            <person name="Perotto S."/>
            <person name="Peter M."/>
            <person name="Pfister S."/>
            <person name="Riley R."/>
            <person name="Sitrit Y."/>
            <person name="Stielow J.B."/>
            <person name="Szollosi G."/>
            <person name="Zifcakova L."/>
            <person name="Stursova M."/>
            <person name="Spatafora J.W."/>
            <person name="Tedersoo L."/>
            <person name="Vaario L.M."/>
            <person name="Yamada A."/>
            <person name="Yan M."/>
            <person name="Wang P."/>
            <person name="Xu J."/>
            <person name="Bruns T."/>
            <person name="Baldrian P."/>
            <person name="Vilgalys R."/>
            <person name="Dunand C."/>
            <person name="Henrissat B."/>
            <person name="Grigoriev I.V."/>
            <person name="Hibbett D."/>
            <person name="Nagy L.G."/>
            <person name="Martin F.M."/>
        </authorList>
    </citation>
    <scope>NUCLEOTIDE SEQUENCE</scope>
    <source>
        <strain evidence="2">BED1</strain>
    </source>
</reference>
<name>A0AAD4GLZ4_BOLED</name>
<gene>
    <name evidence="2" type="ORF">L210DRAFT_3639613</name>
</gene>
<evidence type="ECO:0000256" key="1">
    <source>
        <dbReference type="SAM" id="MobiDB-lite"/>
    </source>
</evidence>
<dbReference type="AlphaFoldDB" id="A0AAD4GLZ4"/>
<organism evidence="2 3">
    <name type="scientific">Boletus edulis BED1</name>
    <dbReference type="NCBI Taxonomy" id="1328754"/>
    <lineage>
        <taxon>Eukaryota</taxon>
        <taxon>Fungi</taxon>
        <taxon>Dikarya</taxon>
        <taxon>Basidiomycota</taxon>
        <taxon>Agaricomycotina</taxon>
        <taxon>Agaricomycetes</taxon>
        <taxon>Agaricomycetidae</taxon>
        <taxon>Boletales</taxon>
        <taxon>Boletineae</taxon>
        <taxon>Boletaceae</taxon>
        <taxon>Boletoideae</taxon>
        <taxon>Boletus</taxon>
    </lineage>
</organism>
<dbReference type="EMBL" id="WHUW01000002">
    <property type="protein sequence ID" value="KAF8450518.1"/>
    <property type="molecule type" value="Genomic_DNA"/>
</dbReference>
<comment type="caution">
    <text evidence="2">The sequence shown here is derived from an EMBL/GenBank/DDBJ whole genome shotgun (WGS) entry which is preliminary data.</text>
</comment>
<feature type="region of interest" description="Disordered" evidence="1">
    <location>
        <begin position="22"/>
        <end position="84"/>
    </location>
</feature>
<dbReference type="Proteomes" id="UP001194468">
    <property type="component" value="Unassembled WGS sequence"/>
</dbReference>
<keyword evidence="3" id="KW-1185">Reference proteome</keyword>
<sequence>MAPASQGITQVMHSAGIPLDIYQEEGTPVSDPPIITEPSLPWPHREPPSPAAMRPSSPETHHAAPSAMIPSADPREPEARGRSVKRSLRNTINAAEHYATVLFGRGPMVKVVDGVDVSMFA</sequence>
<evidence type="ECO:0000313" key="3">
    <source>
        <dbReference type="Proteomes" id="UP001194468"/>
    </source>
</evidence>
<protein>
    <submittedName>
        <fullName evidence="2">Uncharacterized protein</fullName>
    </submittedName>
</protein>
<proteinExistence type="predicted"/>